<keyword evidence="6" id="KW-1185">Reference proteome</keyword>
<dbReference type="InterPro" id="IPR018062">
    <property type="entry name" value="HTH_AraC-typ_CS"/>
</dbReference>
<evidence type="ECO:0000256" key="2">
    <source>
        <dbReference type="ARBA" id="ARBA00023125"/>
    </source>
</evidence>
<evidence type="ECO:0000256" key="3">
    <source>
        <dbReference type="ARBA" id="ARBA00023163"/>
    </source>
</evidence>
<dbReference type="PANTHER" id="PTHR46796:SF7">
    <property type="entry name" value="ARAC FAMILY TRANSCRIPTIONAL REGULATOR"/>
    <property type="match status" value="1"/>
</dbReference>
<evidence type="ECO:0000256" key="1">
    <source>
        <dbReference type="ARBA" id="ARBA00023015"/>
    </source>
</evidence>
<sequence>MNPDWQPVSDEWYEIVRCSYQIVWHTRSVPSIDRLSPLLDRFRVRTRVFHTGPLCGVTTFAAQPGRGFLHVLRRGEMEVTYQGPGGRMEHRAIDRPSLLFYPRPLEHAFHNAPTADSDFACATLDFDGGETHPLVRTLPPVIVLPLADVDSLGPSLDLLFAEIDNVSCGRRVLADRLFEVVLIHLFRWLLDHTDELALPAGLLPGLADERIARTLLAVHESPGRPWTLATMAHEASMSRSAFAARFKAAVGQAPAEYVTGWRLTIAQDRLRAGASVARTATELGYANPPAFSRAFTRELGRSPRAWLAATE</sequence>
<protein>
    <submittedName>
        <fullName evidence="5">AraC-like DNA-binding protein</fullName>
    </submittedName>
</protein>
<dbReference type="EMBL" id="RKQZ01000001">
    <property type="protein sequence ID" value="RPF21027.1"/>
    <property type="molecule type" value="Genomic_DNA"/>
</dbReference>
<keyword evidence="2 5" id="KW-0238">DNA-binding</keyword>
<name>A0A3N4YLM8_9MICO</name>
<dbReference type="SMART" id="SM00342">
    <property type="entry name" value="HTH_ARAC"/>
    <property type="match status" value="1"/>
</dbReference>
<organism evidence="5 6">
    <name type="scientific">Myceligenerans xiligouense</name>
    <dbReference type="NCBI Taxonomy" id="253184"/>
    <lineage>
        <taxon>Bacteria</taxon>
        <taxon>Bacillati</taxon>
        <taxon>Actinomycetota</taxon>
        <taxon>Actinomycetes</taxon>
        <taxon>Micrococcales</taxon>
        <taxon>Promicromonosporaceae</taxon>
        <taxon>Myceligenerans</taxon>
    </lineage>
</organism>
<dbReference type="Pfam" id="PF12852">
    <property type="entry name" value="Cupin_6"/>
    <property type="match status" value="1"/>
</dbReference>
<gene>
    <name evidence="5" type="ORF">EDD34_1636</name>
</gene>
<dbReference type="SUPFAM" id="SSF46689">
    <property type="entry name" value="Homeodomain-like"/>
    <property type="match status" value="2"/>
</dbReference>
<dbReference type="InterPro" id="IPR018060">
    <property type="entry name" value="HTH_AraC"/>
</dbReference>
<feature type="domain" description="HTH araC/xylS-type" evidence="4">
    <location>
        <begin position="212"/>
        <end position="309"/>
    </location>
</feature>
<reference evidence="5 6" key="1">
    <citation type="submission" date="2018-11" db="EMBL/GenBank/DDBJ databases">
        <title>Sequencing the genomes of 1000 actinobacteria strains.</title>
        <authorList>
            <person name="Klenk H.-P."/>
        </authorList>
    </citation>
    <scope>NUCLEOTIDE SEQUENCE [LARGE SCALE GENOMIC DNA]</scope>
    <source>
        <strain evidence="5 6">DSM 15700</strain>
    </source>
</reference>
<dbReference type="GO" id="GO:0003700">
    <property type="term" value="F:DNA-binding transcription factor activity"/>
    <property type="evidence" value="ECO:0007669"/>
    <property type="project" value="InterPro"/>
</dbReference>
<evidence type="ECO:0000259" key="4">
    <source>
        <dbReference type="PROSITE" id="PS01124"/>
    </source>
</evidence>
<dbReference type="InterPro" id="IPR032783">
    <property type="entry name" value="AraC_lig"/>
</dbReference>
<evidence type="ECO:0000313" key="5">
    <source>
        <dbReference type="EMBL" id="RPF21027.1"/>
    </source>
</evidence>
<proteinExistence type="predicted"/>
<evidence type="ECO:0000313" key="6">
    <source>
        <dbReference type="Proteomes" id="UP000280501"/>
    </source>
</evidence>
<comment type="caution">
    <text evidence="5">The sequence shown here is derived from an EMBL/GenBank/DDBJ whole genome shotgun (WGS) entry which is preliminary data.</text>
</comment>
<dbReference type="Pfam" id="PF12833">
    <property type="entry name" value="HTH_18"/>
    <property type="match status" value="1"/>
</dbReference>
<dbReference type="AlphaFoldDB" id="A0A3N4YLM8"/>
<keyword evidence="1" id="KW-0805">Transcription regulation</keyword>
<dbReference type="PANTHER" id="PTHR46796">
    <property type="entry name" value="HTH-TYPE TRANSCRIPTIONAL ACTIVATOR RHAS-RELATED"/>
    <property type="match status" value="1"/>
</dbReference>
<dbReference type="PROSITE" id="PS01124">
    <property type="entry name" value="HTH_ARAC_FAMILY_2"/>
    <property type="match status" value="1"/>
</dbReference>
<dbReference type="GO" id="GO:0043565">
    <property type="term" value="F:sequence-specific DNA binding"/>
    <property type="evidence" value="ECO:0007669"/>
    <property type="project" value="InterPro"/>
</dbReference>
<accession>A0A3N4YLM8</accession>
<keyword evidence="3" id="KW-0804">Transcription</keyword>
<dbReference type="Proteomes" id="UP000280501">
    <property type="component" value="Unassembled WGS sequence"/>
</dbReference>
<dbReference type="Gene3D" id="1.10.10.60">
    <property type="entry name" value="Homeodomain-like"/>
    <property type="match status" value="1"/>
</dbReference>
<dbReference type="PROSITE" id="PS00041">
    <property type="entry name" value="HTH_ARAC_FAMILY_1"/>
    <property type="match status" value="1"/>
</dbReference>
<dbReference type="InterPro" id="IPR009057">
    <property type="entry name" value="Homeodomain-like_sf"/>
</dbReference>
<dbReference type="InterPro" id="IPR050204">
    <property type="entry name" value="AraC_XylS_family_regulators"/>
</dbReference>